<proteinExistence type="predicted"/>
<name>A0ABV5GZ90_9FLAO</name>
<evidence type="ECO:0000313" key="2">
    <source>
        <dbReference type="EMBL" id="MFB9104375.1"/>
    </source>
</evidence>
<dbReference type="PROSITE" id="PS51257">
    <property type="entry name" value="PROKAR_LIPOPROTEIN"/>
    <property type="match status" value="1"/>
</dbReference>
<evidence type="ECO:0000259" key="1">
    <source>
        <dbReference type="Pfam" id="PF13648"/>
    </source>
</evidence>
<dbReference type="RefSeq" id="WP_290271170.1">
    <property type="nucleotide sequence ID" value="NZ_JAUFQP010000010.1"/>
</dbReference>
<accession>A0ABV5GZ90</accession>
<dbReference type="Pfam" id="PF13648">
    <property type="entry name" value="Lipocalin_4"/>
    <property type="match status" value="1"/>
</dbReference>
<feature type="domain" description="Lipocalin-like" evidence="1">
    <location>
        <begin position="36"/>
        <end position="112"/>
    </location>
</feature>
<sequence length="113" mass="12978">MIFRAILIATSLFIMSCTEEDNEPTPAKELSNLDLIKHTWEKSTVTHDGVTSTTQVICNEERELFTFMSDNTFSERYFDDSCEEDFDNGTFVVKETSFILSYNDSSIDTYTIV</sequence>
<reference evidence="2 3" key="1">
    <citation type="submission" date="2024-09" db="EMBL/GenBank/DDBJ databases">
        <authorList>
            <person name="Sun Q."/>
            <person name="Mori K."/>
        </authorList>
    </citation>
    <scope>NUCLEOTIDE SEQUENCE [LARGE SCALE GENOMIC DNA]</scope>
    <source>
        <strain evidence="2 3">CECT 8300</strain>
    </source>
</reference>
<dbReference type="InterPro" id="IPR024311">
    <property type="entry name" value="Lipocalin-like"/>
</dbReference>
<gene>
    <name evidence="2" type="ORF">ACFFU1_05675</name>
</gene>
<protein>
    <submittedName>
        <fullName evidence="2">Lipocalin family protein</fullName>
    </submittedName>
</protein>
<dbReference type="Proteomes" id="UP001589590">
    <property type="component" value="Unassembled WGS sequence"/>
</dbReference>
<evidence type="ECO:0000313" key="3">
    <source>
        <dbReference type="Proteomes" id="UP001589590"/>
    </source>
</evidence>
<organism evidence="2 3">
    <name type="scientific">Algibacter miyuki</name>
    <dbReference type="NCBI Taxonomy" id="1306933"/>
    <lineage>
        <taxon>Bacteria</taxon>
        <taxon>Pseudomonadati</taxon>
        <taxon>Bacteroidota</taxon>
        <taxon>Flavobacteriia</taxon>
        <taxon>Flavobacteriales</taxon>
        <taxon>Flavobacteriaceae</taxon>
        <taxon>Algibacter</taxon>
    </lineage>
</organism>
<comment type="caution">
    <text evidence="2">The sequence shown here is derived from an EMBL/GenBank/DDBJ whole genome shotgun (WGS) entry which is preliminary data.</text>
</comment>
<dbReference type="EMBL" id="JBHMFA010000004">
    <property type="protein sequence ID" value="MFB9104375.1"/>
    <property type="molecule type" value="Genomic_DNA"/>
</dbReference>
<keyword evidence="3" id="KW-1185">Reference proteome</keyword>